<evidence type="ECO:0000313" key="18">
    <source>
        <dbReference type="Proteomes" id="UP000241559"/>
    </source>
</evidence>
<comment type="catalytic activity">
    <reaction evidence="11 14">
        <text>thymidine + ATP = dTMP + ADP + H(+)</text>
        <dbReference type="Rhea" id="RHEA:19129"/>
        <dbReference type="ChEBI" id="CHEBI:15378"/>
        <dbReference type="ChEBI" id="CHEBI:17748"/>
        <dbReference type="ChEBI" id="CHEBI:30616"/>
        <dbReference type="ChEBI" id="CHEBI:63528"/>
        <dbReference type="ChEBI" id="CHEBI:456216"/>
        <dbReference type="EC" id="2.7.1.21"/>
    </reaction>
</comment>
<dbReference type="Gene3D" id="3.30.60.20">
    <property type="match status" value="1"/>
</dbReference>
<evidence type="ECO:0000256" key="16">
    <source>
        <dbReference type="SAM" id="MobiDB-lite"/>
    </source>
</evidence>
<dbReference type="GO" id="GO:0046872">
    <property type="term" value="F:metal ion binding"/>
    <property type="evidence" value="ECO:0007669"/>
    <property type="project" value="UniProtKB-KW"/>
</dbReference>
<dbReference type="GO" id="GO:0005524">
    <property type="term" value="F:ATP binding"/>
    <property type="evidence" value="ECO:0007669"/>
    <property type="project" value="UniProtKB-KW"/>
</dbReference>
<evidence type="ECO:0000256" key="12">
    <source>
        <dbReference type="PIRSR" id="PIRSR035805-1"/>
    </source>
</evidence>
<evidence type="ECO:0000256" key="15">
    <source>
        <dbReference type="RuleBase" id="RU004165"/>
    </source>
</evidence>
<reference evidence="17" key="1">
    <citation type="journal article" date="2016" name="Genom Data">
        <title>Isolation and complete genome sequencing of Mimivirus bombay, a Giant Virus in sewage of Mumbai, India.</title>
        <authorList>
            <person name="Chatterjee A."/>
            <person name="Ali F."/>
            <person name="Bange D."/>
            <person name="Kondabagil K."/>
        </authorList>
    </citation>
    <scope>NUCLEOTIDE SEQUENCE [LARGE SCALE GENOMIC DNA]</scope>
    <source>
        <strain evidence="17">1</strain>
    </source>
</reference>
<dbReference type="GO" id="GO:0046104">
    <property type="term" value="P:thymidine metabolic process"/>
    <property type="evidence" value="ECO:0007669"/>
    <property type="project" value="TreeGrafter"/>
</dbReference>
<feature type="binding site" evidence="13">
    <location>
        <position position="176"/>
    </location>
    <ligand>
        <name>substrate</name>
    </ligand>
</feature>
<dbReference type="Pfam" id="PF00265">
    <property type="entry name" value="TK"/>
    <property type="match status" value="1"/>
</dbReference>
<feature type="binding site" evidence="13">
    <location>
        <begin position="168"/>
        <end position="171"/>
    </location>
    <ligand>
        <name>substrate</name>
    </ligand>
</feature>
<dbReference type="GO" id="GO:0004797">
    <property type="term" value="F:thymidine kinase activity"/>
    <property type="evidence" value="ECO:0007669"/>
    <property type="project" value="UniProtKB-EC"/>
</dbReference>
<dbReference type="InterPro" id="IPR001267">
    <property type="entry name" value="Thymidine_kinase"/>
</dbReference>
<dbReference type="PANTHER" id="PTHR11441:SF0">
    <property type="entry name" value="THYMIDINE KINASE, CYTOSOLIC"/>
    <property type="match status" value="1"/>
</dbReference>
<comment type="similarity">
    <text evidence="1 15">Belongs to the thymidine kinase family.</text>
</comment>
<dbReference type="SUPFAM" id="SSF52540">
    <property type="entry name" value="P-loop containing nucleoside triphosphate hydrolases"/>
    <property type="match status" value="1"/>
</dbReference>
<feature type="active site" description="Proton acceptor" evidence="12">
    <location>
        <position position="92"/>
    </location>
</feature>
<evidence type="ECO:0000256" key="6">
    <source>
        <dbReference type="ARBA" id="ARBA00022723"/>
    </source>
</evidence>
<evidence type="ECO:0000256" key="2">
    <source>
        <dbReference type="ARBA" id="ARBA00012118"/>
    </source>
</evidence>
<evidence type="ECO:0000313" key="17">
    <source>
        <dbReference type="EMBL" id="AMZ02707.1"/>
    </source>
</evidence>
<evidence type="ECO:0000256" key="14">
    <source>
        <dbReference type="RuleBase" id="RU000544"/>
    </source>
</evidence>
<keyword evidence="8 14" id="KW-0418">Kinase</keyword>
<proteinExistence type="inferred from homology"/>
<dbReference type="SUPFAM" id="SSF57716">
    <property type="entry name" value="Glucocorticoid receptor-like (DNA-binding domain)"/>
    <property type="match status" value="1"/>
</dbReference>
<name>A0A165XD54_MIMIV</name>
<evidence type="ECO:0000256" key="3">
    <source>
        <dbReference type="ARBA" id="ARBA00020079"/>
    </source>
</evidence>
<keyword evidence="6" id="KW-0479">Metal-binding</keyword>
<dbReference type="SMR" id="A0A165XD54"/>
<dbReference type="Proteomes" id="UP000241559">
    <property type="component" value="Segment"/>
</dbReference>
<dbReference type="InterPro" id="IPR020633">
    <property type="entry name" value="Thymidine_kinase_CS"/>
</dbReference>
<evidence type="ECO:0000256" key="7">
    <source>
        <dbReference type="ARBA" id="ARBA00022741"/>
    </source>
</evidence>
<keyword evidence="9" id="KW-0862">Zinc</keyword>
<evidence type="ECO:0000256" key="5">
    <source>
        <dbReference type="ARBA" id="ARBA00022679"/>
    </source>
</evidence>
<feature type="compositionally biased region" description="Basic and acidic residues" evidence="16">
    <location>
        <begin position="208"/>
        <end position="225"/>
    </location>
</feature>
<dbReference type="Gene3D" id="3.40.50.300">
    <property type="entry name" value="P-loop containing nucleotide triphosphate hydrolases"/>
    <property type="match status" value="1"/>
</dbReference>
<protein>
    <recommendedName>
        <fullName evidence="3 14">Thymidine kinase</fullName>
        <ecNumber evidence="2 14">2.7.1.21</ecNumber>
    </recommendedName>
</protein>
<evidence type="ECO:0000256" key="9">
    <source>
        <dbReference type="ARBA" id="ARBA00022833"/>
    </source>
</evidence>
<evidence type="ECO:0000256" key="1">
    <source>
        <dbReference type="ARBA" id="ARBA00007587"/>
    </source>
</evidence>
<keyword evidence="5 14" id="KW-0808">Transferase</keyword>
<feature type="region of interest" description="Disordered" evidence="16">
    <location>
        <begin position="197"/>
        <end position="225"/>
    </location>
</feature>
<keyword evidence="7 14" id="KW-0547">Nucleotide-binding</keyword>
<organism evidence="17 18">
    <name type="scientific">Mimivirus Bombay</name>
    <dbReference type="NCBI Taxonomy" id="1835008"/>
    <lineage>
        <taxon>Viruses</taxon>
        <taxon>Varidnaviria</taxon>
        <taxon>Bamfordvirae</taxon>
        <taxon>Nucleocytoviricota</taxon>
        <taxon>Megaviricetes</taxon>
        <taxon>Imitervirales</taxon>
        <taxon>Mimiviridae</taxon>
        <taxon>Megamimivirinae</taxon>
        <taxon>Mimivirus</taxon>
        <taxon>Mimivirus bradfordmassiliense</taxon>
    </lineage>
</organism>
<evidence type="ECO:0000256" key="10">
    <source>
        <dbReference type="ARBA" id="ARBA00022840"/>
    </source>
</evidence>
<dbReference type="GO" id="GO:0071897">
    <property type="term" value="P:DNA biosynthetic process"/>
    <property type="evidence" value="ECO:0007669"/>
    <property type="project" value="UniProtKB-KW"/>
</dbReference>
<evidence type="ECO:0000256" key="11">
    <source>
        <dbReference type="ARBA" id="ARBA00048254"/>
    </source>
</evidence>
<dbReference type="InterPro" id="IPR027417">
    <property type="entry name" value="P-loop_NTPase"/>
</dbReference>
<sequence length="225" mass="25909">MSITTIIGPMFSGKTTEFIRLIERKKIAGKKCLIIKNYRDIRYDSDDNDKYHVTTHNNIIYRNCDIMFTDNLNKTSLIDTFQEKYDVIGIEEGFFFEGVTDFSNELANRGMEVIISTLESSYKQEIFSEIGKLIAISEDVIKLKAICMGCKISDASFTIRTIESDEKILVGGIDKYQSVCRKCLNLHKRKNTLSTESEQINNQTELSEPTRQKESLKIKKRRIDS</sequence>
<evidence type="ECO:0000256" key="4">
    <source>
        <dbReference type="ARBA" id="ARBA00022634"/>
    </source>
</evidence>
<dbReference type="PANTHER" id="PTHR11441">
    <property type="entry name" value="THYMIDINE KINASE"/>
    <property type="match status" value="1"/>
</dbReference>
<keyword evidence="10 14" id="KW-0067">ATP-binding</keyword>
<dbReference type="PIRSF" id="PIRSF035805">
    <property type="entry name" value="TK_cell"/>
    <property type="match status" value="1"/>
</dbReference>
<dbReference type="EC" id="2.7.1.21" evidence="2 14"/>
<dbReference type="PROSITE" id="PS00603">
    <property type="entry name" value="TK_CELLULAR_TYPE"/>
    <property type="match status" value="1"/>
</dbReference>
<accession>A0A165XD54</accession>
<keyword evidence="4 14" id="KW-0237">DNA synthesis</keyword>
<dbReference type="EMBL" id="KU761889">
    <property type="protein sequence ID" value="AMZ02707.1"/>
    <property type="molecule type" value="Genomic_DNA"/>
</dbReference>
<evidence type="ECO:0000256" key="8">
    <source>
        <dbReference type="ARBA" id="ARBA00022777"/>
    </source>
</evidence>
<feature type="compositionally biased region" description="Polar residues" evidence="16">
    <location>
        <begin position="197"/>
        <end position="207"/>
    </location>
</feature>
<evidence type="ECO:0000256" key="13">
    <source>
        <dbReference type="PIRSR" id="PIRSR035805-2"/>
    </source>
</evidence>